<dbReference type="PaxDb" id="1123384-AJ81_08540"/>
<sequence>MRRIEDYGLSHKEYQHILEKLAREPNDVEIAMIAVMWSEHCSYKHSRSSLRRLPTKGPRVIQGPGENAGVVDIGDGLAVVFKMESHNHPSAVEPFHGAATGVGGIVRDVLAMGARPIALLDSLRFGDLSEPRVKYLFGGVVSGISFYGNCIGVPTVAGEIYFHPCYAQNPLVNVMCVGLAEQRHLKFSKAVKSGASLLLVGSLTGRDGIGGASFASETLSEESENKRPCVQIADPFMEKLLIEACVEAAKLDTVLTIQDLGAAGLTSACSEIAAKAHKGVRIDLSCVPVREKGMSPGEILLSESQERMLLVVEKGKEERVKSIFKKWGLRATRIGEVTDDGFFTALYDGKIVAQIPAALLTEAPLVQLDPVALKPVNSSHVEIPMPNNLEEIFLEILASPNICSKRYVFEQYDHMVGTDTVLRPGHDAAVLRIKGTSKALAVTADCNPFYCSVDPYVGAQIAVCEAARNLIVTGAEPLALTDCLNFGDPDKPEVAYQFEMTIDGLRDAATALNTPVVSGNVSFYNETETSRVHPTPIVGMVGLIEDASRICSASFKNPGDVIVLLGPMSADQRLCEYTRLIHKIENILPPTIDLELEKRVQRCCLNAIKDGLLNSAHDLSEGGLVVALAESCIIGNIGALCDLWSDSRADFLLFGEEQSRILVSLAEENLQRLIQLAKNENVPIAVLGRVMGDRLVVKLNGRKLIDQPVRKIKEVYESSLQRLVNQ</sequence>
<dbReference type="OrthoDB" id="9804441at2"/>
<keyword evidence="13" id="KW-1185">Reference proteome</keyword>
<name>A0A0X1KSG8_9THEM</name>
<feature type="binding site" evidence="8">
    <location>
        <position position="82"/>
    </location>
    <ligand>
        <name>ATP</name>
        <dbReference type="ChEBI" id="CHEBI:30616"/>
    </ligand>
</feature>
<dbReference type="NCBIfam" id="TIGR01736">
    <property type="entry name" value="FGAM_synth_II"/>
    <property type="match status" value="1"/>
</dbReference>
<dbReference type="SUPFAM" id="SSF56042">
    <property type="entry name" value="PurM C-terminal domain-like"/>
    <property type="match status" value="2"/>
</dbReference>
<feature type="binding site" evidence="8">
    <location>
        <position position="520"/>
    </location>
    <ligand>
        <name>Mg(2+)</name>
        <dbReference type="ChEBI" id="CHEBI:18420"/>
        <label>1</label>
    </ligand>
</feature>
<accession>A0A0X1KSG8</accession>
<dbReference type="InterPro" id="IPR016188">
    <property type="entry name" value="PurM-like_N"/>
</dbReference>
<dbReference type="AlphaFoldDB" id="A0A0X1KSG8"/>
<feature type="domain" description="PurM-like C-terminal" evidence="10">
    <location>
        <begin position="192"/>
        <end position="342"/>
    </location>
</feature>
<dbReference type="EMBL" id="CP007141">
    <property type="protein sequence ID" value="AJC74222.1"/>
    <property type="molecule type" value="Genomic_DNA"/>
</dbReference>
<evidence type="ECO:0000256" key="7">
    <source>
        <dbReference type="ARBA" id="ARBA00022842"/>
    </source>
</evidence>
<feature type="binding site" evidence="8">
    <location>
        <position position="108"/>
    </location>
    <ligand>
        <name>Mg(2+)</name>
        <dbReference type="ChEBI" id="CHEBI:18420"/>
        <label>2</label>
    </ligand>
</feature>
<dbReference type="GO" id="GO:0005524">
    <property type="term" value="F:ATP binding"/>
    <property type="evidence" value="ECO:0007669"/>
    <property type="project" value="UniProtKB-UniRule"/>
</dbReference>
<evidence type="ECO:0000256" key="5">
    <source>
        <dbReference type="ARBA" id="ARBA00022755"/>
    </source>
</evidence>
<feature type="binding site" evidence="8">
    <location>
        <position position="522"/>
    </location>
    <ligand>
        <name>substrate</name>
    </ligand>
</feature>
<evidence type="ECO:0000256" key="3">
    <source>
        <dbReference type="ARBA" id="ARBA00022723"/>
    </source>
</evidence>
<feature type="domain" description="Phosphoribosylformylglycinamidine synthase linker" evidence="11">
    <location>
        <begin position="6"/>
        <end position="44"/>
    </location>
</feature>
<feature type="binding site" evidence="8">
    <location>
        <position position="84"/>
    </location>
    <ligand>
        <name>Mg(2+)</name>
        <dbReference type="ChEBI" id="CHEBI:18420"/>
        <label>1</label>
    </ligand>
</feature>
<dbReference type="InterPro" id="IPR036921">
    <property type="entry name" value="PurM-like_N_sf"/>
</dbReference>
<dbReference type="PIRSF" id="PIRSF001587">
    <property type="entry name" value="FGAM_synthase_II"/>
    <property type="match status" value="1"/>
</dbReference>
<comment type="pathway">
    <text evidence="8">Purine metabolism; IMP biosynthesis via de novo pathway; 5-amino-1-(5-phospho-D-ribosyl)imidazole from N(2)-formyl-N(1)-(5-phospho-D-ribosyl)glycinamide: step 1/2.</text>
</comment>
<dbReference type="Pfam" id="PF00586">
    <property type="entry name" value="AIRS"/>
    <property type="match status" value="2"/>
</dbReference>
<keyword evidence="2 8" id="KW-0436">Ligase</keyword>
<dbReference type="GO" id="GO:0005737">
    <property type="term" value="C:cytoplasm"/>
    <property type="evidence" value="ECO:0007669"/>
    <property type="project" value="UniProtKB-SubCell"/>
</dbReference>
<dbReference type="FunFam" id="3.30.1330.10:FF:000004">
    <property type="entry name" value="Phosphoribosylformylglycinamidine synthase subunit PurL"/>
    <property type="match status" value="1"/>
</dbReference>
<dbReference type="Gene3D" id="3.90.650.10">
    <property type="entry name" value="PurM-like C-terminal domain"/>
    <property type="match status" value="2"/>
</dbReference>
<evidence type="ECO:0000256" key="1">
    <source>
        <dbReference type="ARBA" id="ARBA00022490"/>
    </source>
</evidence>
<evidence type="ECO:0000256" key="8">
    <source>
        <dbReference type="HAMAP-Rule" id="MF_00420"/>
    </source>
</evidence>
<gene>
    <name evidence="8" type="primary">purL</name>
    <name evidence="12" type="ORF">AJ81_08540</name>
</gene>
<dbReference type="Pfam" id="PF02769">
    <property type="entry name" value="AIRS_C"/>
    <property type="match status" value="2"/>
</dbReference>
<dbReference type="SUPFAM" id="SSF55326">
    <property type="entry name" value="PurM N-terminal domain-like"/>
    <property type="match status" value="2"/>
</dbReference>
<comment type="subcellular location">
    <subcellularLocation>
        <location evidence="8">Cytoplasm</location>
    </subcellularLocation>
</comment>
<dbReference type="Proteomes" id="UP000077469">
    <property type="component" value="Chromosome"/>
</dbReference>
<dbReference type="HAMAP" id="MF_00420">
    <property type="entry name" value="PurL_2"/>
    <property type="match status" value="1"/>
</dbReference>
<protein>
    <recommendedName>
        <fullName evidence="8">Phosphoribosylformylglycinamidine synthase subunit PurL</fullName>
        <shortName evidence="8">FGAM synthase</shortName>
        <ecNumber evidence="8">6.3.5.3</ecNumber>
    </recommendedName>
    <alternativeName>
        <fullName evidence="8">Formylglycinamide ribonucleotide amidotransferase subunit II</fullName>
        <shortName evidence="8">FGAR amidotransferase II</shortName>
        <shortName evidence="8">FGAR-AT II</shortName>
    </alternativeName>
    <alternativeName>
        <fullName evidence="8">Glutamine amidotransferase PurL</fullName>
    </alternativeName>
    <alternativeName>
        <fullName evidence="8">Phosphoribosylformylglycinamidine synthase subunit II</fullName>
    </alternativeName>
</protein>
<feature type="binding site" evidence="8">
    <location>
        <position position="43"/>
    </location>
    <ligand>
        <name>ATP</name>
        <dbReference type="ChEBI" id="CHEBI:30616"/>
    </ligand>
</feature>
<evidence type="ECO:0000256" key="4">
    <source>
        <dbReference type="ARBA" id="ARBA00022741"/>
    </source>
</evidence>
<dbReference type="EC" id="6.3.5.3" evidence="8"/>
<keyword evidence="1 8" id="KW-0963">Cytoplasm</keyword>
<evidence type="ECO:0000313" key="13">
    <source>
        <dbReference type="Proteomes" id="UP000077469"/>
    </source>
</evidence>
<dbReference type="GO" id="GO:0000287">
    <property type="term" value="F:magnesium ion binding"/>
    <property type="evidence" value="ECO:0007669"/>
    <property type="project" value="UniProtKB-UniRule"/>
</dbReference>
<comment type="subunit">
    <text evidence="8">Monomer. Part of the FGAM synthase complex composed of 1 PurL, 1 PurQ and 2 PurS subunits.</text>
</comment>
<feature type="domain" description="PurM-like C-terminal" evidence="10">
    <location>
        <begin position="558"/>
        <end position="695"/>
    </location>
</feature>
<comment type="similarity">
    <text evidence="8">Belongs to the FGAMS family.</text>
</comment>
<feature type="binding site" evidence="8">
    <location>
        <begin position="303"/>
        <end position="305"/>
    </location>
    <ligand>
        <name>substrate</name>
    </ligand>
</feature>
<evidence type="ECO:0000256" key="2">
    <source>
        <dbReference type="ARBA" id="ARBA00022598"/>
    </source>
</evidence>
<dbReference type="InterPro" id="IPR041609">
    <property type="entry name" value="PurL_linker"/>
</dbReference>
<dbReference type="CDD" id="cd02204">
    <property type="entry name" value="PurL_repeat2"/>
    <property type="match status" value="1"/>
</dbReference>
<dbReference type="NCBIfam" id="NF002290">
    <property type="entry name" value="PRK01213.1"/>
    <property type="match status" value="1"/>
</dbReference>
<feature type="domain" description="PurM-like N-terminal" evidence="9">
    <location>
        <begin position="425"/>
        <end position="544"/>
    </location>
</feature>
<dbReference type="InterPro" id="IPR010074">
    <property type="entry name" value="PRibForGlyAmidine_synth_PurL"/>
</dbReference>
<organism evidence="12 13">
    <name type="scientific">Pseudothermotoga hypogea DSM 11164 = NBRC 106472</name>
    <dbReference type="NCBI Taxonomy" id="1123384"/>
    <lineage>
        <taxon>Bacteria</taxon>
        <taxon>Thermotogati</taxon>
        <taxon>Thermotogota</taxon>
        <taxon>Thermotogae</taxon>
        <taxon>Thermotogales</taxon>
        <taxon>Thermotogaceae</taxon>
        <taxon>Pseudothermotoga</taxon>
    </lineage>
</organism>
<feature type="binding site" evidence="8">
    <location>
        <position position="482"/>
    </location>
    <ligand>
        <name>ATP</name>
        <dbReference type="ChEBI" id="CHEBI:30616"/>
    </ligand>
</feature>
<evidence type="ECO:0000313" key="12">
    <source>
        <dbReference type="EMBL" id="AJC74222.1"/>
    </source>
</evidence>
<feature type="active site" description="Proton acceptor" evidence="8">
    <location>
        <position position="86"/>
    </location>
</feature>
<feature type="binding site" evidence="8">
    <location>
        <position position="231"/>
    </location>
    <ligand>
        <name>substrate</name>
    </ligand>
</feature>
<dbReference type="PANTHER" id="PTHR43555">
    <property type="entry name" value="PHOSPHORIBOSYLFORMYLGLYCINAMIDINE SYNTHASE SUBUNIT PURL"/>
    <property type="match status" value="1"/>
</dbReference>
<dbReference type="CDD" id="cd02203">
    <property type="entry name" value="PurL_repeat1"/>
    <property type="match status" value="1"/>
</dbReference>
<dbReference type="KEGG" id="phy:AJ81_08540"/>
<feature type="binding site" evidence="8">
    <location>
        <position position="259"/>
    </location>
    <ligand>
        <name>Mg(2+)</name>
        <dbReference type="ChEBI" id="CHEBI:18420"/>
        <label>2</label>
    </ligand>
</feature>
<dbReference type="PANTHER" id="PTHR43555:SF1">
    <property type="entry name" value="PHOSPHORIBOSYLFORMYLGLYCINAMIDINE SYNTHASE SUBUNIT PURL"/>
    <property type="match status" value="1"/>
</dbReference>
<evidence type="ECO:0000259" key="10">
    <source>
        <dbReference type="Pfam" id="PF02769"/>
    </source>
</evidence>
<proteinExistence type="inferred from homology"/>
<feature type="binding site" evidence="8">
    <location>
        <position position="107"/>
    </location>
    <ligand>
        <name>substrate</name>
    </ligand>
</feature>
<dbReference type="GO" id="GO:0006189">
    <property type="term" value="P:'de novo' IMP biosynthetic process"/>
    <property type="evidence" value="ECO:0007669"/>
    <property type="project" value="UniProtKB-UniRule"/>
</dbReference>
<comment type="caution">
    <text evidence="8">Lacks conserved residue(s) required for the propagation of feature annotation.</text>
</comment>
<keyword evidence="3 8" id="KW-0479">Metal-binding</keyword>
<dbReference type="UniPathway" id="UPA00074">
    <property type="reaction ID" value="UER00128"/>
</dbReference>
<dbReference type="GO" id="GO:0004642">
    <property type="term" value="F:phosphoribosylformylglycinamidine synthase activity"/>
    <property type="evidence" value="ECO:0007669"/>
    <property type="project" value="UniProtKB-UniRule"/>
</dbReference>
<dbReference type="Gene3D" id="3.30.1330.10">
    <property type="entry name" value="PurM-like, N-terminal domain"/>
    <property type="match status" value="2"/>
</dbReference>
<feature type="domain" description="PurM-like N-terminal" evidence="9">
    <location>
        <begin position="65"/>
        <end position="179"/>
    </location>
</feature>
<keyword evidence="7 8" id="KW-0460">Magnesium</keyword>
<keyword evidence="4 8" id="KW-0547">Nucleotide-binding</keyword>
<dbReference type="InterPro" id="IPR036676">
    <property type="entry name" value="PurM-like_C_sf"/>
</dbReference>
<feature type="binding site" evidence="8">
    <location>
        <begin position="85"/>
        <end position="88"/>
    </location>
    <ligand>
        <name>substrate</name>
    </ligand>
</feature>
<dbReference type="Pfam" id="PF18072">
    <property type="entry name" value="FGAR-AT_linker"/>
    <property type="match status" value="1"/>
</dbReference>
<reference evidence="12 13" key="1">
    <citation type="submission" date="2014-01" db="EMBL/GenBank/DDBJ databases">
        <title>Genome sequencing of Thermotog hypogea.</title>
        <authorList>
            <person name="Zhang X."/>
            <person name="Alvare G."/>
            <person name="Fristensky B."/>
            <person name="Chen L."/>
            <person name="Suen T."/>
            <person name="Chen Q."/>
            <person name="Ma K."/>
        </authorList>
    </citation>
    <scope>NUCLEOTIDE SEQUENCE [LARGE SCALE GENOMIC DNA]</scope>
    <source>
        <strain evidence="12 13">DSM 11164</strain>
    </source>
</reference>
<evidence type="ECO:0000259" key="11">
    <source>
        <dbReference type="Pfam" id="PF18072"/>
    </source>
</evidence>
<keyword evidence="5 8" id="KW-0658">Purine biosynthesis</keyword>
<dbReference type="RefSeq" id="WP_031505121.1">
    <property type="nucleotide sequence ID" value="NC_022795.1"/>
</dbReference>
<comment type="catalytic activity">
    <reaction evidence="8">
        <text>N(2)-formyl-N(1)-(5-phospho-beta-D-ribosyl)glycinamide + L-glutamine + ATP + H2O = 2-formamido-N(1)-(5-O-phospho-beta-D-ribosyl)acetamidine + L-glutamate + ADP + phosphate + H(+)</text>
        <dbReference type="Rhea" id="RHEA:17129"/>
        <dbReference type="ChEBI" id="CHEBI:15377"/>
        <dbReference type="ChEBI" id="CHEBI:15378"/>
        <dbReference type="ChEBI" id="CHEBI:29985"/>
        <dbReference type="ChEBI" id="CHEBI:30616"/>
        <dbReference type="ChEBI" id="CHEBI:43474"/>
        <dbReference type="ChEBI" id="CHEBI:58359"/>
        <dbReference type="ChEBI" id="CHEBI:147286"/>
        <dbReference type="ChEBI" id="CHEBI:147287"/>
        <dbReference type="ChEBI" id="CHEBI:456216"/>
        <dbReference type="EC" id="6.3.5.3"/>
    </reaction>
</comment>
<dbReference type="STRING" id="1123384.AJ81_08540"/>
<evidence type="ECO:0000256" key="6">
    <source>
        <dbReference type="ARBA" id="ARBA00022840"/>
    </source>
</evidence>
<keyword evidence="6 8" id="KW-0067">ATP-binding</keyword>
<dbReference type="InterPro" id="IPR010918">
    <property type="entry name" value="PurM-like_C_dom"/>
</dbReference>
<dbReference type="PATRIC" id="fig|1123384.7.peg.1711"/>
<feature type="binding site" evidence="8">
    <location>
        <position position="519"/>
    </location>
    <ligand>
        <name>ATP</name>
        <dbReference type="ChEBI" id="CHEBI:30616"/>
    </ligand>
</feature>
<feature type="active site" evidence="8">
    <location>
        <position position="40"/>
    </location>
</feature>
<evidence type="ECO:0000259" key="9">
    <source>
        <dbReference type="Pfam" id="PF00586"/>
    </source>
</evidence>
<comment type="function">
    <text evidence="8">Part of the phosphoribosylformylglycinamidine synthase complex involved in the purines biosynthetic pathway. Catalyzes the ATP-dependent conversion of formylglycinamide ribonucleotide (FGAR) and glutamine to yield formylglycinamidine ribonucleotide (FGAM) and glutamate. The FGAM synthase complex is composed of three subunits. PurQ produces an ammonia molecule by converting glutamine to glutamate. PurL transfers the ammonia molecule to FGAR to form FGAM in an ATP-dependent manner. PurS interacts with PurQ and PurL and is thought to assist in the transfer of the ammonia molecule from PurQ to PurL.</text>
</comment>